<dbReference type="EMBL" id="CAJVPP010002522">
    <property type="protein sequence ID" value="CAG8603064.1"/>
    <property type="molecule type" value="Genomic_DNA"/>
</dbReference>
<proteinExistence type="predicted"/>
<gene>
    <name evidence="1" type="ORF">FMOSSE_LOCUS9053</name>
</gene>
<reference evidence="1" key="1">
    <citation type="submission" date="2021-06" db="EMBL/GenBank/DDBJ databases">
        <authorList>
            <person name="Kallberg Y."/>
            <person name="Tangrot J."/>
            <person name="Rosling A."/>
        </authorList>
    </citation>
    <scope>NUCLEOTIDE SEQUENCE</scope>
    <source>
        <strain evidence="1">87-6 pot B 2015</strain>
    </source>
</reference>
<sequence>MSKSSALVSLQTLISKILKNETKSRTHILSLKISLNAFNFIKPPLSLIIKPQFFQPLLDTPTSLKLKSLKLHGPPTDFELLIKKVGSYLEHLELFIIGASGGVYESVIINCDQIKFLCLANLYHDDNSQLYGMITRSVLKSLSSFLVDYKHDGLNKFLFRNRKNEGIDITFNILKNFFVKEMPSFVKMQRYHDLVVRISDINYD</sequence>
<accession>A0A9N9GHU6</accession>
<dbReference type="Proteomes" id="UP000789375">
    <property type="component" value="Unassembled WGS sequence"/>
</dbReference>
<protein>
    <submittedName>
        <fullName evidence="1">15654_t:CDS:1</fullName>
    </submittedName>
</protein>
<organism evidence="1 2">
    <name type="scientific">Funneliformis mosseae</name>
    <name type="common">Endomycorrhizal fungus</name>
    <name type="synonym">Glomus mosseae</name>
    <dbReference type="NCBI Taxonomy" id="27381"/>
    <lineage>
        <taxon>Eukaryota</taxon>
        <taxon>Fungi</taxon>
        <taxon>Fungi incertae sedis</taxon>
        <taxon>Mucoromycota</taxon>
        <taxon>Glomeromycotina</taxon>
        <taxon>Glomeromycetes</taxon>
        <taxon>Glomerales</taxon>
        <taxon>Glomeraceae</taxon>
        <taxon>Funneliformis</taxon>
    </lineage>
</organism>
<dbReference type="AlphaFoldDB" id="A0A9N9GHU6"/>
<evidence type="ECO:0000313" key="2">
    <source>
        <dbReference type="Proteomes" id="UP000789375"/>
    </source>
</evidence>
<keyword evidence="2" id="KW-1185">Reference proteome</keyword>
<name>A0A9N9GHU6_FUNMO</name>
<comment type="caution">
    <text evidence="1">The sequence shown here is derived from an EMBL/GenBank/DDBJ whole genome shotgun (WGS) entry which is preliminary data.</text>
</comment>
<evidence type="ECO:0000313" key="1">
    <source>
        <dbReference type="EMBL" id="CAG8603064.1"/>
    </source>
</evidence>